<sequence length="256" mass="28396">MTQDSLVRIGSISKMVTTLAAAKLMENGKLNIDEPIQKYLPNFPEKYWNGKTGVLSLHRKVRPGIFSALLRSSCDLLYSSVGWILISAIIESLVEKTFNEHMRDILDELGLEDTVIEANAAILLNRAKFYTRDDAGNLTNTPDIDVSWKAGSGGLMSTTGDLLKLAHIFLHSYRSCSDRVGFGALLHITLEGEDSLSGENMHFVTNQNRKGRHEDHAGCFKDTDNKSECRAVSVAMLANLENFDLQQIGLKIASFF</sequence>
<evidence type="ECO:0000313" key="3">
    <source>
        <dbReference type="Proteomes" id="UP001152320"/>
    </source>
</evidence>
<name>A0A9Q1BKT5_HOLLE</name>
<dbReference type="GO" id="GO:0005739">
    <property type="term" value="C:mitochondrion"/>
    <property type="evidence" value="ECO:0007669"/>
    <property type="project" value="TreeGrafter"/>
</dbReference>
<dbReference type="InterPro" id="IPR001466">
    <property type="entry name" value="Beta-lactam-related"/>
</dbReference>
<accession>A0A9Q1BKT5</accession>
<organism evidence="2 3">
    <name type="scientific">Holothuria leucospilota</name>
    <name type="common">Black long sea cucumber</name>
    <name type="synonym">Mertensiothuria leucospilota</name>
    <dbReference type="NCBI Taxonomy" id="206669"/>
    <lineage>
        <taxon>Eukaryota</taxon>
        <taxon>Metazoa</taxon>
        <taxon>Echinodermata</taxon>
        <taxon>Eleutherozoa</taxon>
        <taxon>Echinozoa</taxon>
        <taxon>Holothuroidea</taxon>
        <taxon>Aspidochirotacea</taxon>
        <taxon>Aspidochirotida</taxon>
        <taxon>Holothuriidae</taxon>
        <taxon>Holothuria</taxon>
    </lineage>
</organism>
<comment type="caution">
    <text evidence="2">The sequence shown here is derived from an EMBL/GenBank/DDBJ whole genome shotgun (WGS) entry which is preliminary data.</text>
</comment>
<keyword evidence="3" id="KW-1185">Reference proteome</keyword>
<dbReference type="Proteomes" id="UP001152320">
    <property type="component" value="Chromosome 15"/>
</dbReference>
<reference evidence="2" key="1">
    <citation type="submission" date="2021-10" db="EMBL/GenBank/DDBJ databases">
        <title>Tropical sea cucumber genome reveals ecological adaptation and Cuvierian tubules defense mechanism.</title>
        <authorList>
            <person name="Chen T."/>
        </authorList>
    </citation>
    <scope>NUCLEOTIDE SEQUENCE</scope>
    <source>
        <strain evidence="2">Nanhai2018</strain>
        <tissue evidence="2">Muscle</tissue>
    </source>
</reference>
<feature type="domain" description="Beta-lactamase-related" evidence="1">
    <location>
        <begin position="78"/>
        <end position="173"/>
    </location>
</feature>
<feature type="domain" description="Beta-lactamase-related" evidence="1">
    <location>
        <begin position="1"/>
        <end position="49"/>
    </location>
</feature>
<dbReference type="GO" id="GO:0008233">
    <property type="term" value="F:peptidase activity"/>
    <property type="evidence" value="ECO:0007669"/>
    <property type="project" value="TreeGrafter"/>
</dbReference>
<dbReference type="InterPro" id="IPR012338">
    <property type="entry name" value="Beta-lactam/transpept-like"/>
</dbReference>
<gene>
    <name evidence="2" type="ORF">HOLleu_30511</name>
</gene>
<dbReference type="InterPro" id="IPR052794">
    <property type="entry name" value="Mito_Ser_Protease_LACTB"/>
</dbReference>
<evidence type="ECO:0000259" key="1">
    <source>
        <dbReference type="Pfam" id="PF00144"/>
    </source>
</evidence>
<proteinExistence type="predicted"/>
<dbReference type="GO" id="GO:0019216">
    <property type="term" value="P:regulation of lipid metabolic process"/>
    <property type="evidence" value="ECO:0007669"/>
    <property type="project" value="TreeGrafter"/>
</dbReference>
<dbReference type="SUPFAM" id="SSF56601">
    <property type="entry name" value="beta-lactamase/transpeptidase-like"/>
    <property type="match status" value="1"/>
</dbReference>
<dbReference type="Pfam" id="PF00144">
    <property type="entry name" value="Beta-lactamase"/>
    <property type="match status" value="2"/>
</dbReference>
<dbReference type="PANTHER" id="PTHR46520:SF1">
    <property type="entry name" value="SERINE BETA-LACTAMASE-LIKE PROTEIN LACTB, MITOCHONDRIAL"/>
    <property type="match status" value="1"/>
</dbReference>
<dbReference type="Gene3D" id="3.40.710.10">
    <property type="entry name" value="DD-peptidase/beta-lactamase superfamily"/>
    <property type="match status" value="2"/>
</dbReference>
<dbReference type="OrthoDB" id="5946976at2759"/>
<protein>
    <submittedName>
        <fullName evidence="2">Serine beta-lactamase-like protein LACTB, mitochondrial</fullName>
    </submittedName>
</protein>
<dbReference type="GO" id="GO:0006508">
    <property type="term" value="P:proteolysis"/>
    <property type="evidence" value="ECO:0007669"/>
    <property type="project" value="TreeGrafter"/>
</dbReference>
<evidence type="ECO:0000313" key="2">
    <source>
        <dbReference type="EMBL" id="KAJ8028310.1"/>
    </source>
</evidence>
<dbReference type="PANTHER" id="PTHR46520">
    <property type="entry name" value="SERINE BETA-LACTAMASE-LIKE PROTEIN LACTB, MITOCHONDRIAL"/>
    <property type="match status" value="1"/>
</dbReference>
<dbReference type="AlphaFoldDB" id="A0A9Q1BKT5"/>
<dbReference type="EMBL" id="JAIZAY010000015">
    <property type="protein sequence ID" value="KAJ8028310.1"/>
    <property type="molecule type" value="Genomic_DNA"/>
</dbReference>